<dbReference type="InterPro" id="IPR050366">
    <property type="entry name" value="BP-dependent_transpt_permease"/>
</dbReference>
<comment type="caution">
    <text evidence="9">The sequence shown here is derived from an EMBL/GenBank/DDBJ whole genome shotgun (WGS) entry which is preliminary data.</text>
</comment>
<evidence type="ECO:0000256" key="3">
    <source>
        <dbReference type="ARBA" id="ARBA00022475"/>
    </source>
</evidence>
<evidence type="ECO:0000256" key="6">
    <source>
        <dbReference type="ARBA" id="ARBA00023136"/>
    </source>
</evidence>
<dbReference type="PANTHER" id="PTHR43386">
    <property type="entry name" value="OLIGOPEPTIDE TRANSPORT SYSTEM PERMEASE PROTEIN APPC"/>
    <property type="match status" value="1"/>
</dbReference>
<accession>A0A917D9Z6</accession>
<evidence type="ECO:0000256" key="1">
    <source>
        <dbReference type="ARBA" id="ARBA00004651"/>
    </source>
</evidence>
<evidence type="ECO:0000256" key="7">
    <source>
        <dbReference type="RuleBase" id="RU363032"/>
    </source>
</evidence>
<protein>
    <submittedName>
        <fullName evidence="9">ABC transporter permease</fullName>
    </submittedName>
</protein>
<evidence type="ECO:0000313" key="9">
    <source>
        <dbReference type="EMBL" id="GGD15792.1"/>
    </source>
</evidence>
<dbReference type="Proteomes" id="UP000613160">
    <property type="component" value="Unassembled WGS sequence"/>
</dbReference>
<feature type="transmembrane region" description="Helical" evidence="7">
    <location>
        <begin position="250"/>
        <end position="271"/>
    </location>
</feature>
<feature type="transmembrane region" description="Helical" evidence="7">
    <location>
        <begin position="84"/>
        <end position="110"/>
    </location>
</feature>
<comment type="subcellular location">
    <subcellularLocation>
        <location evidence="1 7">Cell membrane</location>
        <topology evidence="1 7">Multi-pass membrane protein</topology>
    </subcellularLocation>
</comment>
<feature type="domain" description="ABC transmembrane type-1" evidence="8">
    <location>
        <begin position="82"/>
        <end position="271"/>
    </location>
</feature>
<dbReference type="SUPFAM" id="SSF161098">
    <property type="entry name" value="MetI-like"/>
    <property type="match status" value="1"/>
</dbReference>
<reference evidence="9" key="1">
    <citation type="journal article" date="2014" name="Int. J. Syst. Evol. Microbiol.">
        <title>Complete genome sequence of Corynebacterium casei LMG S-19264T (=DSM 44701T), isolated from a smear-ripened cheese.</title>
        <authorList>
            <consortium name="US DOE Joint Genome Institute (JGI-PGF)"/>
            <person name="Walter F."/>
            <person name="Albersmeier A."/>
            <person name="Kalinowski J."/>
            <person name="Ruckert C."/>
        </authorList>
    </citation>
    <scope>NUCLEOTIDE SEQUENCE</scope>
    <source>
        <strain evidence="9">CGMCC 1.15493</strain>
    </source>
</reference>
<dbReference type="InterPro" id="IPR035906">
    <property type="entry name" value="MetI-like_sf"/>
</dbReference>
<gene>
    <name evidence="9" type="ORF">GCM10011335_18210</name>
</gene>
<proteinExistence type="inferred from homology"/>
<dbReference type="GO" id="GO:0055085">
    <property type="term" value="P:transmembrane transport"/>
    <property type="evidence" value="ECO:0007669"/>
    <property type="project" value="InterPro"/>
</dbReference>
<evidence type="ECO:0000259" key="8">
    <source>
        <dbReference type="PROSITE" id="PS50928"/>
    </source>
</evidence>
<evidence type="ECO:0000256" key="2">
    <source>
        <dbReference type="ARBA" id="ARBA00022448"/>
    </source>
</evidence>
<keyword evidence="10" id="KW-1185">Reference proteome</keyword>
<dbReference type="AlphaFoldDB" id="A0A917D9Z6"/>
<name>A0A917D9Z6_9HYPH</name>
<dbReference type="EMBL" id="BMJJ01000003">
    <property type="protein sequence ID" value="GGD15792.1"/>
    <property type="molecule type" value="Genomic_DNA"/>
</dbReference>
<evidence type="ECO:0000256" key="5">
    <source>
        <dbReference type="ARBA" id="ARBA00022989"/>
    </source>
</evidence>
<feature type="transmembrane region" description="Helical" evidence="7">
    <location>
        <begin position="130"/>
        <end position="154"/>
    </location>
</feature>
<dbReference type="PANTHER" id="PTHR43386:SF23">
    <property type="entry name" value="ABC TRANSPORTER"/>
    <property type="match status" value="1"/>
</dbReference>
<evidence type="ECO:0000313" key="10">
    <source>
        <dbReference type="Proteomes" id="UP000613160"/>
    </source>
</evidence>
<dbReference type="PROSITE" id="PS50928">
    <property type="entry name" value="ABC_TM1"/>
    <property type="match status" value="1"/>
</dbReference>
<dbReference type="InterPro" id="IPR000515">
    <property type="entry name" value="MetI-like"/>
</dbReference>
<comment type="similarity">
    <text evidence="7">Belongs to the binding-protein-dependent transport system permease family.</text>
</comment>
<keyword evidence="3" id="KW-1003">Cell membrane</keyword>
<dbReference type="RefSeq" id="WP_188850246.1">
    <property type="nucleotide sequence ID" value="NZ_BMJJ01000003.1"/>
</dbReference>
<organism evidence="9 10">
    <name type="scientific">Aureimonas glaciei</name>
    <dbReference type="NCBI Taxonomy" id="1776957"/>
    <lineage>
        <taxon>Bacteria</taxon>
        <taxon>Pseudomonadati</taxon>
        <taxon>Pseudomonadota</taxon>
        <taxon>Alphaproteobacteria</taxon>
        <taxon>Hyphomicrobiales</taxon>
        <taxon>Aurantimonadaceae</taxon>
        <taxon>Aureimonas</taxon>
    </lineage>
</organism>
<dbReference type="Pfam" id="PF00528">
    <property type="entry name" value="BPD_transp_1"/>
    <property type="match status" value="1"/>
</dbReference>
<feature type="transmembrane region" description="Helical" evidence="7">
    <location>
        <begin position="20"/>
        <end position="43"/>
    </location>
</feature>
<keyword evidence="4 7" id="KW-0812">Transmembrane</keyword>
<dbReference type="Gene3D" id="1.10.3720.10">
    <property type="entry name" value="MetI-like"/>
    <property type="match status" value="1"/>
</dbReference>
<reference evidence="9" key="2">
    <citation type="submission" date="2020-09" db="EMBL/GenBank/DDBJ databases">
        <authorList>
            <person name="Sun Q."/>
            <person name="Zhou Y."/>
        </authorList>
    </citation>
    <scope>NUCLEOTIDE SEQUENCE</scope>
    <source>
        <strain evidence="9">CGMCC 1.15493</strain>
    </source>
</reference>
<keyword evidence="5 7" id="KW-1133">Transmembrane helix</keyword>
<feature type="transmembrane region" description="Helical" evidence="7">
    <location>
        <begin position="194"/>
        <end position="215"/>
    </location>
</feature>
<keyword evidence="6 7" id="KW-0472">Membrane</keyword>
<dbReference type="GO" id="GO:0005886">
    <property type="term" value="C:plasma membrane"/>
    <property type="evidence" value="ECO:0007669"/>
    <property type="project" value="UniProtKB-SubCell"/>
</dbReference>
<sequence length="285" mass="29753">MTGKALTADLRSRGGSTGRIATIGIALIGLATVVAVLLAAWWLGTSGIRADFGARLLPPSLAHPFGTDAMGRDMLARTVKGLSASLWVGMLAATISSTLALVLALVSLLGRGADAVVSFLVDAALGLPHLVLLILLAFALGGGTTGVILAVALTHWPRLTRILRAELIQVRASGYVEASRAFGKSWSHIARHHVLPHLVPQLIVGLVLLFPHAILHEAGLTFLGFGLEPSKPAIGIILSDAMRFLSAGKWWLGVFPGLCLLAVVLCFDAIGAGARLWADPRAGQD</sequence>
<dbReference type="CDD" id="cd06261">
    <property type="entry name" value="TM_PBP2"/>
    <property type="match status" value="1"/>
</dbReference>
<keyword evidence="2 7" id="KW-0813">Transport</keyword>
<evidence type="ECO:0000256" key="4">
    <source>
        <dbReference type="ARBA" id="ARBA00022692"/>
    </source>
</evidence>